<feature type="domain" description="Tyrosine-protein phosphatase" evidence="5">
    <location>
        <begin position="174"/>
        <end position="316"/>
    </location>
</feature>
<dbReference type="Pfam" id="PF00782">
    <property type="entry name" value="DSPc"/>
    <property type="match status" value="1"/>
</dbReference>
<dbReference type="InterPro" id="IPR016130">
    <property type="entry name" value="Tyr_Pase_AS"/>
</dbReference>
<evidence type="ECO:0000259" key="5">
    <source>
        <dbReference type="PROSITE" id="PS50054"/>
    </source>
</evidence>
<accession>A0AAV2IWX3</accession>
<reference evidence="8 9" key="1">
    <citation type="submission" date="2024-04" db="EMBL/GenBank/DDBJ databases">
        <authorList>
            <person name="Waldvogel A.-M."/>
            <person name="Schoenle A."/>
        </authorList>
    </citation>
    <scope>NUCLEOTIDE SEQUENCE [LARGE SCALE GENOMIC DNA]</scope>
</reference>
<keyword evidence="2" id="KW-0378">Hydrolase</keyword>
<keyword evidence="3" id="KW-0904">Protein phosphatase</keyword>
<gene>
    <name evidence="8" type="ORF">KC01_LOCUS920</name>
</gene>
<dbReference type="GO" id="GO:0005737">
    <property type="term" value="C:cytoplasm"/>
    <property type="evidence" value="ECO:0007669"/>
    <property type="project" value="TreeGrafter"/>
</dbReference>
<evidence type="ECO:0000313" key="9">
    <source>
        <dbReference type="Proteomes" id="UP001497482"/>
    </source>
</evidence>
<dbReference type="InterPro" id="IPR000387">
    <property type="entry name" value="Tyr_Pase_dom"/>
</dbReference>
<feature type="region of interest" description="Disordered" evidence="4">
    <location>
        <begin position="394"/>
        <end position="467"/>
    </location>
</feature>
<dbReference type="AlphaFoldDB" id="A0AAV2IWX3"/>
<dbReference type="SMART" id="SM00195">
    <property type="entry name" value="DSPc"/>
    <property type="match status" value="1"/>
</dbReference>
<dbReference type="GO" id="GO:0005634">
    <property type="term" value="C:nucleus"/>
    <property type="evidence" value="ECO:0007669"/>
    <property type="project" value="TreeGrafter"/>
</dbReference>
<dbReference type="PROSITE" id="PS00383">
    <property type="entry name" value="TYR_PHOSPHATASE_1"/>
    <property type="match status" value="1"/>
</dbReference>
<keyword evidence="9" id="KW-1185">Reference proteome</keyword>
<dbReference type="FunFam" id="3.40.250.10:FF:000016">
    <property type="entry name" value="Dual specificity phosphatase 16 (Predicted)"/>
    <property type="match status" value="1"/>
</dbReference>
<protein>
    <recommendedName>
        <fullName evidence="10">Dual specificity phosphatase 16</fullName>
    </recommendedName>
</protein>
<dbReference type="PANTHER" id="PTHR10159">
    <property type="entry name" value="DUAL SPECIFICITY PROTEIN PHOSPHATASE"/>
    <property type="match status" value="1"/>
</dbReference>
<dbReference type="InterPro" id="IPR008343">
    <property type="entry name" value="MKP"/>
</dbReference>
<dbReference type="PROSITE" id="PS50206">
    <property type="entry name" value="RHODANESE_3"/>
    <property type="match status" value="1"/>
</dbReference>
<dbReference type="Pfam" id="PF00581">
    <property type="entry name" value="Rhodanese"/>
    <property type="match status" value="1"/>
</dbReference>
<dbReference type="GO" id="GO:0008330">
    <property type="term" value="F:protein tyrosine/threonine phosphatase activity"/>
    <property type="evidence" value="ECO:0007669"/>
    <property type="project" value="TreeGrafter"/>
</dbReference>
<feature type="compositionally biased region" description="Low complexity" evidence="4">
    <location>
        <begin position="444"/>
        <end position="458"/>
    </location>
</feature>
<feature type="compositionally biased region" description="Polar residues" evidence="4">
    <location>
        <begin position="333"/>
        <end position="342"/>
    </location>
</feature>
<dbReference type="GO" id="GO:0043409">
    <property type="term" value="P:negative regulation of MAPK cascade"/>
    <property type="evidence" value="ECO:0007669"/>
    <property type="project" value="TreeGrafter"/>
</dbReference>
<dbReference type="PROSITE" id="PS50056">
    <property type="entry name" value="TYR_PHOSPHATASE_2"/>
    <property type="match status" value="1"/>
</dbReference>
<comment type="similarity">
    <text evidence="1">Belongs to the protein-tyrosine phosphatase family. Non-receptor class dual specificity subfamily.</text>
</comment>
<dbReference type="Gene3D" id="3.40.250.10">
    <property type="entry name" value="Rhodanese-like domain"/>
    <property type="match status" value="1"/>
</dbReference>
<dbReference type="SUPFAM" id="SSF52821">
    <property type="entry name" value="Rhodanese/Cell cycle control phosphatase"/>
    <property type="match status" value="1"/>
</dbReference>
<dbReference type="InterPro" id="IPR036873">
    <property type="entry name" value="Rhodanese-like_dom_sf"/>
</dbReference>
<evidence type="ECO:0000256" key="3">
    <source>
        <dbReference type="ARBA" id="ARBA00022912"/>
    </source>
</evidence>
<proteinExistence type="inferred from homology"/>
<dbReference type="Gene3D" id="3.90.190.10">
    <property type="entry name" value="Protein tyrosine phosphatase superfamily"/>
    <property type="match status" value="1"/>
</dbReference>
<feature type="domain" description="Rhodanese" evidence="7">
    <location>
        <begin position="39"/>
        <end position="153"/>
    </location>
</feature>
<dbReference type="Proteomes" id="UP001497482">
    <property type="component" value="Chromosome 1"/>
</dbReference>
<evidence type="ECO:0000313" key="8">
    <source>
        <dbReference type="EMBL" id="CAL1568267.1"/>
    </source>
</evidence>
<evidence type="ECO:0000259" key="7">
    <source>
        <dbReference type="PROSITE" id="PS50206"/>
    </source>
</evidence>
<dbReference type="PROSITE" id="PS50054">
    <property type="entry name" value="TYR_PHOSPHATASE_DUAL"/>
    <property type="match status" value="1"/>
</dbReference>
<dbReference type="GO" id="GO:0033550">
    <property type="term" value="F:MAP kinase tyrosine phosphatase activity"/>
    <property type="evidence" value="ECO:0007669"/>
    <property type="project" value="TreeGrafter"/>
</dbReference>
<evidence type="ECO:0000256" key="2">
    <source>
        <dbReference type="ARBA" id="ARBA00022801"/>
    </source>
</evidence>
<dbReference type="InterPro" id="IPR001763">
    <property type="entry name" value="Rhodanese-like_dom"/>
</dbReference>
<dbReference type="CDD" id="cd01446">
    <property type="entry name" value="DSP_MapKP"/>
    <property type="match status" value="1"/>
</dbReference>
<feature type="region of interest" description="Disordered" evidence="4">
    <location>
        <begin position="584"/>
        <end position="603"/>
    </location>
</feature>
<evidence type="ECO:0008006" key="10">
    <source>
        <dbReference type="Google" id="ProtNLM"/>
    </source>
</evidence>
<dbReference type="FunFam" id="3.90.190.10:FF:000050">
    <property type="entry name" value="Dual specificity phosphatase 16 (Predicted)"/>
    <property type="match status" value="1"/>
</dbReference>
<evidence type="ECO:0000259" key="6">
    <source>
        <dbReference type="PROSITE" id="PS50056"/>
    </source>
</evidence>
<dbReference type="EMBL" id="OZ035823">
    <property type="protein sequence ID" value="CAL1568267.1"/>
    <property type="molecule type" value="Genomic_DNA"/>
</dbReference>
<organism evidence="8 9">
    <name type="scientific">Knipowitschia caucasica</name>
    <name type="common">Caucasian dwarf goby</name>
    <name type="synonym">Pomatoschistus caucasicus</name>
    <dbReference type="NCBI Taxonomy" id="637954"/>
    <lineage>
        <taxon>Eukaryota</taxon>
        <taxon>Metazoa</taxon>
        <taxon>Chordata</taxon>
        <taxon>Craniata</taxon>
        <taxon>Vertebrata</taxon>
        <taxon>Euteleostomi</taxon>
        <taxon>Actinopterygii</taxon>
        <taxon>Neopterygii</taxon>
        <taxon>Teleostei</taxon>
        <taxon>Neoteleostei</taxon>
        <taxon>Acanthomorphata</taxon>
        <taxon>Gobiaria</taxon>
        <taxon>Gobiiformes</taxon>
        <taxon>Gobioidei</taxon>
        <taxon>Gobiidae</taxon>
        <taxon>Gobiinae</taxon>
        <taxon>Knipowitschia</taxon>
    </lineage>
</organism>
<dbReference type="PRINTS" id="PR01764">
    <property type="entry name" value="MAPKPHPHTASE"/>
</dbReference>
<dbReference type="InterPro" id="IPR000340">
    <property type="entry name" value="Dual-sp_phosphatase_cat-dom"/>
</dbReference>
<feature type="domain" description="Tyrosine specific protein phosphatases" evidence="6">
    <location>
        <begin position="236"/>
        <end position="297"/>
    </location>
</feature>
<sequence>MSGSPVAAVSRCSFAVGMQKPRTVQPIGAEALVALLEGSLDRVVLIDSRPFVDYNTSHILEAVNVNCSKLMKRRLQQDKVQIAELLQHSAKKKLELRVNQEVVVYDQSSDLAALAPDSFLCVLLVKLEKTFPSVHLLLGGFSEFCHMFPGLCEGKSTCVPSCVSQPCLPATSIGPTRILSHLYLGCQRDVLNKELMQQNEIAYVLNASNTCPKPDFIPESHFLRVPVNDSFCEKILPWLDRSVEFIEKAKACNAHVLVHCLAGISRSATIAIAYIMMRMNMSLDEAYRFVKEKRPTISPNFNFLGQLLDFEKRIKNVNGSGSADGADEPSRPVSEQTCSSGSDPDPETLPLPCALTEPPEERLLEQLSSVQLFDCPEEGVRLKRSFSLDIKSYGEPPGASAHRVDTGRPSAFKDSTSKPCQFSPVEEVSEQSTPEQSPDKEEAGAPAAAVKPAKGAGPTLQRSGSVEDHGNRVLVELSRSQQQVFKGGPGSALKGWHSDILLGPVTVSTSSLAGSWFLSSESTRFYSTSAILTGGGFSYYSHGLEAVRRRGRQRTGDCGDSRRSWHEESSFEKQLKRRSCQMEFGTGATDSHSREEMVKVGSQSSFSGSMEVIQVS</sequence>
<dbReference type="PANTHER" id="PTHR10159:SF343">
    <property type="entry name" value="DUAL SPECIFICITY PROTEIN PHOSPHATASE 16"/>
    <property type="match status" value="1"/>
</dbReference>
<dbReference type="InterPro" id="IPR020422">
    <property type="entry name" value="TYR_PHOSPHATASE_DUAL_dom"/>
</dbReference>
<dbReference type="InterPro" id="IPR029021">
    <property type="entry name" value="Prot-tyrosine_phosphatase-like"/>
</dbReference>
<evidence type="ECO:0000256" key="4">
    <source>
        <dbReference type="SAM" id="MobiDB-lite"/>
    </source>
</evidence>
<name>A0AAV2IWX3_KNICA</name>
<dbReference type="GO" id="GO:0017017">
    <property type="term" value="F:MAP kinase tyrosine/serine/threonine phosphatase activity"/>
    <property type="evidence" value="ECO:0007669"/>
    <property type="project" value="InterPro"/>
</dbReference>
<dbReference type="SUPFAM" id="SSF52799">
    <property type="entry name" value="(Phosphotyrosine protein) phosphatases II"/>
    <property type="match status" value="1"/>
</dbReference>
<feature type="region of interest" description="Disordered" evidence="4">
    <location>
        <begin position="319"/>
        <end position="354"/>
    </location>
</feature>
<dbReference type="SMART" id="SM00450">
    <property type="entry name" value="RHOD"/>
    <property type="match status" value="1"/>
</dbReference>
<evidence type="ECO:0000256" key="1">
    <source>
        <dbReference type="ARBA" id="ARBA00008601"/>
    </source>
</evidence>